<name>A0A0C4DMB8_MAGP6</name>
<evidence type="ECO:0000313" key="4">
    <source>
        <dbReference type="Proteomes" id="UP000011715"/>
    </source>
</evidence>
<reference evidence="3" key="4">
    <citation type="journal article" date="2015" name="G3 (Bethesda)">
        <title>Genome sequences of three phytopathogenic species of the Magnaporthaceae family of fungi.</title>
        <authorList>
            <person name="Okagaki L.H."/>
            <person name="Nunes C.C."/>
            <person name="Sailsbery J."/>
            <person name="Clay B."/>
            <person name="Brown D."/>
            <person name="John T."/>
            <person name="Oh Y."/>
            <person name="Young N."/>
            <person name="Fitzgerald M."/>
            <person name="Haas B.J."/>
            <person name="Zeng Q."/>
            <person name="Young S."/>
            <person name="Adiconis X."/>
            <person name="Fan L."/>
            <person name="Levin J.Z."/>
            <person name="Mitchell T.K."/>
            <person name="Okubara P.A."/>
            <person name="Farman M.L."/>
            <person name="Kohn L.M."/>
            <person name="Birren B."/>
            <person name="Ma L.-J."/>
            <person name="Dean R.A."/>
        </authorList>
    </citation>
    <scope>NUCLEOTIDE SEQUENCE</scope>
    <source>
        <strain evidence="3">ATCC 64411 / 73-15</strain>
    </source>
</reference>
<feature type="region of interest" description="Disordered" evidence="1">
    <location>
        <begin position="105"/>
        <end position="158"/>
    </location>
</feature>
<keyword evidence="4" id="KW-1185">Reference proteome</keyword>
<reference evidence="4" key="2">
    <citation type="submission" date="2010-05" db="EMBL/GenBank/DDBJ databases">
        <title>The genome sequence of Magnaporthe poae strain ATCC 64411.</title>
        <authorList>
            <person name="Ma L.-J."/>
            <person name="Dead R."/>
            <person name="Young S."/>
            <person name="Zeng Q."/>
            <person name="Koehrsen M."/>
            <person name="Alvarado L."/>
            <person name="Berlin A."/>
            <person name="Chapman S.B."/>
            <person name="Chen Z."/>
            <person name="Freedman E."/>
            <person name="Gellesch M."/>
            <person name="Goldberg J."/>
            <person name="Griggs A."/>
            <person name="Gujja S."/>
            <person name="Heilman E.R."/>
            <person name="Heiman D."/>
            <person name="Hepburn T."/>
            <person name="Howarth C."/>
            <person name="Jen D."/>
            <person name="Larson L."/>
            <person name="Mehta T."/>
            <person name="Neiman D."/>
            <person name="Pearson M."/>
            <person name="Roberts A."/>
            <person name="Saif S."/>
            <person name="Shea T."/>
            <person name="Shenoy N."/>
            <person name="Sisk P."/>
            <person name="Stolte C."/>
            <person name="Sykes S."/>
            <person name="Walk T."/>
            <person name="White J."/>
            <person name="Yandava C."/>
            <person name="Haas B."/>
            <person name="Nusbaum C."/>
            <person name="Birren B."/>
        </authorList>
    </citation>
    <scope>NUCLEOTIDE SEQUENCE [LARGE SCALE GENOMIC DNA]</scope>
    <source>
        <strain evidence="4">ATCC 64411 / 73-15</strain>
    </source>
</reference>
<reference evidence="3" key="5">
    <citation type="submission" date="2015-06" db="UniProtKB">
        <authorList>
            <consortium name="EnsemblFungi"/>
        </authorList>
    </citation>
    <scope>IDENTIFICATION</scope>
    <source>
        <strain evidence="3">ATCC 64411</strain>
    </source>
</reference>
<accession>A0A0C4DMB8</accession>
<dbReference type="EnsemblFungi" id="MAPG_00923T0">
    <property type="protein sequence ID" value="MAPG_00923T0"/>
    <property type="gene ID" value="MAPG_00923"/>
</dbReference>
<dbReference type="VEuPathDB" id="FungiDB:MAPG_00923"/>
<feature type="compositionally biased region" description="Basic residues" evidence="1">
    <location>
        <begin position="112"/>
        <end position="124"/>
    </location>
</feature>
<dbReference type="EMBL" id="GL876966">
    <property type="protein sequence ID" value="KLU81842.1"/>
    <property type="molecule type" value="Genomic_DNA"/>
</dbReference>
<reference evidence="2" key="1">
    <citation type="submission" date="2010-05" db="EMBL/GenBank/DDBJ databases">
        <title>The Genome Sequence of Magnaporthe poae strain ATCC 64411.</title>
        <authorList>
            <consortium name="The Broad Institute Genome Sequencing Platform"/>
            <consortium name="Broad Institute Genome Sequencing Center for Infectious Disease"/>
            <person name="Ma L.-J."/>
            <person name="Dead R."/>
            <person name="Young S."/>
            <person name="Zeng Q."/>
            <person name="Koehrsen M."/>
            <person name="Alvarado L."/>
            <person name="Berlin A."/>
            <person name="Chapman S.B."/>
            <person name="Chen Z."/>
            <person name="Freedman E."/>
            <person name="Gellesch M."/>
            <person name="Goldberg J."/>
            <person name="Griggs A."/>
            <person name="Gujja S."/>
            <person name="Heilman E.R."/>
            <person name="Heiman D."/>
            <person name="Hepburn T."/>
            <person name="Howarth C."/>
            <person name="Jen D."/>
            <person name="Larson L."/>
            <person name="Mehta T."/>
            <person name="Neiman D."/>
            <person name="Pearson M."/>
            <person name="Roberts A."/>
            <person name="Saif S."/>
            <person name="Shea T."/>
            <person name="Shenoy N."/>
            <person name="Sisk P."/>
            <person name="Stolte C."/>
            <person name="Sykes S."/>
            <person name="Walk T."/>
            <person name="White J."/>
            <person name="Yandava C."/>
            <person name="Haas B."/>
            <person name="Nusbaum C."/>
            <person name="Birren B."/>
        </authorList>
    </citation>
    <scope>NUCLEOTIDE SEQUENCE</scope>
    <source>
        <strain evidence="2">ATCC 64411</strain>
    </source>
</reference>
<protein>
    <submittedName>
        <fullName evidence="2 3">Uncharacterized protein</fullName>
    </submittedName>
</protein>
<proteinExistence type="predicted"/>
<gene>
    <name evidence="2" type="ORF">MAPG_00923</name>
</gene>
<sequence>MFCFCWPPDGGHICADVQQLQGPAWLSLLSCRGGNIGQGAGREREGQGPRLAGWRCVESKNAQGKQQTQHSKPRCLVCKTWASKQHPSPASISFFRPVEGSRARNDYIGIHPPKKPGGRARGRNRAMALQSRSRARQGREPKTGVRKGNMHGMAGRGRGPGVRGSHFSYYFWFLFFVSVLPSPFTDPKYMYNLASQRQFHHLAEGWKYAMHRMWPCIWAKVRPTTFAPSVQTGHGYGI</sequence>
<evidence type="ECO:0000313" key="2">
    <source>
        <dbReference type="EMBL" id="KLU81842.1"/>
    </source>
</evidence>
<dbReference type="EMBL" id="ADBL01000224">
    <property type="status" value="NOT_ANNOTATED_CDS"/>
    <property type="molecule type" value="Genomic_DNA"/>
</dbReference>
<dbReference type="Proteomes" id="UP000011715">
    <property type="component" value="Unassembled WGS sequence"/>
</dbReference>
<evidence type="ECO:0000313" key="3">
    <source>
        <dbReference type="EnsemblFungi" id="MAPG_00923T0"/>
    </source>
</evidence>
<organism evidence="3 4">
    <name type="scientific">Magnaporthiopsis poae (strain ATCC 64411 / 73-15)</name>
    <name type="common">Kentucky bluegrass fungus</name>
    <name type="synonym">Magnaporthe poae</name>
    <dbReference type="NCBI Taxonomy" id="644358"/>
    <lineage>
        <taxon>Eukaryota</taxon>
        <taxon>Fungi</taxon>
        <taxon>Dikarya</taxon>
        <taxon>Ascomycota</taxon>
        <taxon>Pezizomycotina</taxon>
        <taxon>Sordariomycetes</taxon>
        <taxon>Sordariomycetidae</taxon>
        <taxon>Magnaporthales</taxon>
        <taxon>Magnaporthaceae</taxon>
        <taxon>Magnaporthiopsis</taxon>
    </lineage>
</organism>
<evidence type="ECO:0000256" key="1">
    <source>
        <dbReference type="SAM" id="MobiDB-lite"/>
    </source>
</evidence>
<reference evidence="2" key="3">
    <citation type="submission" date="2011-03" db="EMBL/GenBank/DDBJ databases">
        <title>Annotation of Magnaporthe poae ATCC 64411.</title>
        <authorList>
            <person name="Ma L.-J."/>
            <person name="Dead R."/>
            <person name="Young S.K."/>
            <person name="Zeng Q."/>
            <person name="Gargeya S."/>
            <person name="Fitzgerald M."/>
            <person name="Haas B."/>
            <person name="Abouelleil A."/>
            <person name="Alvarado L."/>
            <person name="Arachchi H.M."/>
            <person name="Berlin A."/>
            <person name="Brown A."/>
            <person name="Chapman S.B."/>
            <person name="Chen Z."/>
            <person name="Dunbar C."/>
            <person name="Freedman E."/>
            <person name="Gearin G."/>
            <person name="Gellesch M."/>
            <person name="Goldberg J."/>
            <person name="Griggs A."/>
            <person name="Gujja S."/>
            <person name="Heiman D."/>
            <person name="Howarth C."/>
            <person name="Larson L."/>
            <person name="Lui A."/>
            <person name="MacDonald P.J.P."/>
            <person name="Mehta T."/>
            <person name="Montmayeur A."/>
            <person name="Murphy C."/>
            <person name="Neiman D."/>
            <person name="Pearson M."/>
            <person name="Priest M."/>
            <person name="Roberts A."/>
            <person name="Saif S."/>
            <person name="Shea T."/>
            <person name="Shenoy N."/>
            <person name="Sisk P."/>
            <person name="Stolte C."/>
            <person name="Sykes S."/>
            <person name="Yandava C."/>
            <person name="Wortman J."/>
            <person name="Nusbaum C."/>
            <person name="Birren B."/>
        </authorList>
    </citation>
    <scope>NUCLEOTIDE SEQUENCE</scope>
    <source>
        <strain evidence="2">ATCC 64411</strain>
    </source>
</reference>
<dbReference type="AlphaFoldDB" id="A0A0C4DMB8"/>